<feature type="transmembrane region" description="Helical" evidence="1">
    <location>
        <begin position="81"/>
        <end position="102"/>
    </location>
</feature>
<dbReference type="Proteomes" id="UP000054007">
    <property type="component" value="Unassembled WGS sequence"/>
</dbReference>
<evidence type="ECO:0000313" key="3">
    <source>
        <dbReference type="Proteomes" id="UP000054007"/>
    </source>
</evidence>
<dbReference type="OrthoDB" id="2756618at2759"/>
<feature type="transmembrane region" description="Helical" evidence="1">
    <location>
        <begin position="29"/>
        <end position="50"/>
    </location>
</feature>
<reference evidence="2 3" key="1">
    <citation type="journal article" date="2015" name="Fungal Genet. Biol.">
        <title>Evolution of novel wood decay mechanisms in Agaricales revealed by the genome sequences of Fistulina hepatica and Cylindrobasidium torrendii.</title>
        <authorList>
            <person name="Floudas D."/>
            <person name="Held B.W."/>
            <person name="Riley R."/>
            <person name="Nagy L.G."/>
            <person name="Koehler G."/>
            <person name="Ransdell A.S."/>
            <person name="Younus H."/>
            <person name="Chow J."/>
            <person name="Chiniquy J."/>
            <person name="Lipzen A."/>
            <person name="Tritt A."/>
            <person name="Sun H."/>
            <person name="Haridas S."/>
            <person name="LaButti K."/>
            <person name="Ohm R.A."/>
            <person name="Kues U."/>
            <person name="Blanchette R.A."/>
            <person name="Grigoriev I.V."/>
            <person name="Minto R.E."/>
            <person name="Hibbett D.S."/>
        </authorList>
    </citation>
    <scope>NUCLEOTIDE SEQUENCE [LARGE SCALE GENOMIC DNA]</scope>
    <source>
        <strain evidence="2 3">FP15055 ss-10</strain>
    </source>
</reference>
<keyword evidence="1" id="KW-1133">Transmembrane helix</keyword>
<protein>
    <recommendedName>
        <fullName evidence="4">G-protein coupled receptors family 1 profile domain-containing protein</fullName>
    </recommendedName>
</protein>
<feature type="transmembrane region" description="Helical" evidence="1">
    <location>
        <begin position="193"/>
        <end position="218"/>
    </location>
</feature>
<feature type="transmembrane region" description="Helical" evidence="1">
    <location>
        <begin position="238"/>
        <end position="258"/>
    </location>
</feature>
<organism evidence="2 3">
    <name type="scientific">Cylindrobasidium torrendii FP15055 ss-10</name>
    <dbReference type="NCBI Taxonomy" id="1314674"/>
    <lineage>
        <taxon>Eukaryota</taxon>
        <taxon>Fungi</taxon>
        <taxon>Dikarya</taxon>
        <taxon>Basidiomycota</taxon>
        <taxon>Agaricomycotina</taxon>
        <taxon>Agaricomycetes</taxon>
        <taxon>Agaricomycetidae</taxon>
        <taxon>Agaricales</taxon>
        <taxon>Marasmiineae</taxon>
        <taxon>Physalacriaceae</taxon>
        <taxon>Cylindrobasidium</taxon>
    </lineage>
</organism>
<evidence type="ECO:0008006" key="4">
    <source>
        <dbReference type="Google" id="ProtNLM"/>
    </source>
</evidence>
<proteinExistence type="predicted"/>
<dbReference type="AlphaFoldDB" id="A0A0D7AVJ9"/>
<gene>
    <name evidence="2" type="ORF">CYLTODRAFT_494656</name>
</gene>
<sequence length="325" mass="36695">MDLSQDEINAQRQQELEAFYRHQDLKNTIAAIITTVTFSMYTIIFILALWKVMKRSKWRPTNAFSQHRESVVRGDRSWSQAILVVATIVMYCLTVVNVAFSWQRENSAHDTGVEASPGPREAWNPAENIIQITTESVIFLADCTVLWRLWLILGREMQLVLVVPALGLIAEFVMLCMVERFVRNEPYFRGAAINLIVFPLMSLFTTAYCTTAIILRIVRHSKLLGMSALSSMSKVLEIIVESALLYSVTLLAHSIVALLDRYKFCTENYIYTYGVVACAAGLCPTLILARVMQGSSEGGKGDVESVDLNLTTATREYKYLDMYES</sequence>
<evidence type="ECO:0000256" key="1">
    <source>
        <dbReference type="SAM" id="Phobius"/>
    </source>
</evidence>
<evidence type="ECO:0000313" key="2">
    <source>
        <dbReference type="EMBL" id="KIY62413.1"/>
    </source>
</evidence>
<keyword evidence="1" id="KW-0812">Transmembrane</keyword>
<dbReference type="EMBL" id="KN880787">
    <property type="protein sequence ID" value="KIY62413.1"/>
    <property type="molecule type" value="Genomic_DNA"/>
</dbReference>
<keyword evidence="1" id="KW-0472">Membrane</keyword>
<name>A0A0D7AVJ9_9AGAR</name>
<dbReference type="STRING" id="1314674.A0A0D7AVJ9"/>
<accession>A0A0D7AVJ9</accession>
<keyword evidence="3" id="KW-1185">Reference proteome</keyword>
<feature type="transmembrane region" description="Helical" evidence="1">
    <location>
        <begin position="159"/>
        <end position="181"/>
    </location>
</feature>
<feature type="transmembrane region" description="Helical" evidence="1">
    <location>
        <begin position="270"/>
        <end position="289"/>
    </location>
</feature>